<feature type="non-terminal residue" evidence="1">
    <location>
        <position position="1"/>
    </location>
</feature>
<proteinExistence type="predicted"/>
<gene>
    <name evidence="1" type="ORF">SPELUC_LOCUS8244</name>
</gene>
<comment type="caution">
    <text evidence="1">The sequence shown here is derived from an EMBL/GenBank/DDBJ whole genome shotgun (WGS) entry which is preliminary data.</text>
</comment>
<evidence type="ECO:0000313" key="2">
    <source>
        <dbReference type="Proteomes" id="UP000789366"/>
    </source>
</evidence>
<protein>
    <submittedName>
        <fullName evidence="1">1596_t:CDS:1</fullName>
    </submittedName>
</protein>
<reference evidence="1" key="1">
    <citation type="submission" date="2021-06" db="EMBL/GenBank/DDBJ databases">
        <authorList>
            <person name="Kallberg Y."/>
            <person name="Tangrot J."/>
            <person name="Rosling A."/>
        </authorList>
    </citation>
    <scope>NUCLEOTIDE SEQUENCE</scope>
    <source>
        <strain evidence="1">28 12/20/2015</strain>
    </source>
</reference>
<dbReference type="Proteomes" id="UP000789366">
    <property type="component" value="Unassembled WGS sequence"/>
</dbReference>
<name>A0ACA9N3J9_9GLOM</name>
<accession>A0ACA9N3J9</accession>
<keyword evidence="2" id="KW-1185">Reference proteome</keyword>
<sequence>HFDIPNEINNVSLGTPIECTALGCKLASLASDFNLTHMLATLRGLIQQVEESNIISTNSTDTQIVENPLKANIRGRLRKRLKLVLEDNSKNSNKKAKNSNENYTCRNCNQDGHNSRSRVALCKTCQESGHTYINCSKNI</sequence>
<dbReference type="EMBL" id="CAJVPW010012051">
    <property type="protein sequence ID" value="CAG8631626.1"/>
    <property type="molecule type" value="Genomic_DNA"/>
</dbReference>
<organism evidence="1 2">
    <name type="scientific">Cetraspora pellucida</name>
    <dbReference type="NCBI Taxonomy" id="1433469"/>
    <lineage>
        <taxon>Eukaryota</taxon>
        <taxon>Fungi</taxon>
        <taxon>Fungi incertae sedis</taxon>
        <taxon>Mucoromycota</taxon>
        <taxon>Glomeromycotina</taxon>
        <taxon>Glomeromycetes</taxon>
        <taxon>Diversisporales</taxon>
        <taxon>Gigasporaceae</taxon>
        <taxon>Cetraspora</taxon>
    </lineage>
</organism>
<evidence type="ECO:0000313" key="1">
    <source>
        <dbReference type="EMBL" id="CAG8631626.1"/>
    </source>
</evidence>